<dbReference type="Proteomes" id="UP000594034">
    <property type="component" value="Chromosome"/>
</dbReference>
<evidence type="ECO:0000256" key="6">
    <source>
        <dbReference type="ARBA" id="ARBA00022801"/>
    </source>
</evidence>
<evidence type="ECO:0000259" key="12">
    <source>
        <dbReference type="Pfam" id="PF08496"/>
    </source>
</evidence>
<dbReference type="RefSeq" id="WP_193000931.1">
    <property type="nucleotide sequence ID" value="NZ_CP040449.1"/>
</dbReference>
<evidence type="ECO:0000313" key="14">
    <source>
        <dbReference type="Proteomes" id="UP000594034"/>
    </source>
</evidence>
<keyword evidence="5 10" id="KW-0812">Transmembrane</keyword>
<keyword evidence="8 10" id="KW-1133">Transmembrane helix</keyword>
<dbReference type="KEGG" id="asim:FE240_10985"/>
<dbReference type="AlphaFoldDB" id="A0A5J6WY60"/>
<evidence type="ECO:0000256" key="3">
    <source>
        <dbReference type="ARBA" id="ARBA00022475"/>
    </source>
</evidence>
<dbReference type="InterPro" id="IPR029045">
    <property type="entry name" value="ClpP/crotonase-like_dom_sf"/>
</dbReference>
<dbReference type="Pfam" id="PF08496">
    <property type="entry name" value="Peptidase_S49_N"/>
    <property type="match status" value="1"/>
</dbReference>
<organism evidence="13 14">
    <name type="scientific">Aeromonas simiae</name>
    <dbReference type="NCBI Taxonomy" id="218936"/>
    <lineage>
        <taxon>Bacteria</taxon>
        <taxon>Pseudomonadati</taxon>
        <taxon>Pseudomonadota</taxon>
        <taxon>Gammaproteobacteria</taxon>
        <taxon>Aeromonadales</taxon>
        <taxon>Aeromonadaceae</taxon>
        <taxon>Aeromonas</taxon>
    </lineage>
</organism>
<keyword evidence="3" id="KW-1003">Cell membrane</keyword>
<keyword evidence="9 10" id="KW-0472">Membrane</keyword>
<reference evidence="13 14" key="1">
    <citation type="submission" date="2019-05" db="EMBL/GenBank/DDBJ databases">
        <title>OXA-830, a novel chromosomally encoded expanded-spectrum class D beta-lactamase in Aeromonas simiae.</title>
        <authorList>
            <person name="Zhou W."/>
            <person name="Chen Q."/>
        </authorList>
    </citation>
    <scope>NUCLEOTIDE SEQUENCE [LARGE SCALE GENOMIC DNA]</scope>
    <source>
        <strain evidence="13 14">A6</strain>
    </source>
</reference>
<dbReference type="PANTHER" id="PTHR42987">
    <property type="entry name" value="PEPTIDASE S49"/>
    <property type="match status" value="1"/>
</dbReference>
<proteinExistence type="inferred from homology"/>
<dbReference type="Pfam" id="PF01343">
    <property type="entry name" value="Peptidase_S49"/>
    <property type="match status" value="1"/>
</dbReference>
<gene>
    <name evidence="13" type="primary">sohB</name>
    <name evidence="13" type="ORF">FE240_10985</name>
</gene>
<dbReference type="GO" id="GO:0004252">
    <property type="term" value="F:serine-type endopeptidase activity"/>
    <property type="evidence" value="ECO:0007669"/>
    <property type="project" value="InterPro"/>
</dbReference>
<evidence type="ECO:0000256" key="9">
    <source>
        <dbReference type="ARBA" id="ARBA00023136"/>
    </source>
</evidence>
<dbReference type="EC" id="3.4.21.-" evidence="13"/>
<dbReference type="GO" id="GO:0006508">
    <property type="term" value="P:proteolysis"/>
    <property type="evidence" value="ECO:0007669"/>
    <property type="project" value="UniProtKB-KW"/>
</dbReference>
<dbReference type="InterPro" id="IPR002142">
    <property type="entry name" value="Peptidase_S49"/>
</dbReference>
<dbReference type="GO" id="GO:0005886">
    <property type="term" value="C:plasma membrane"/>
    <property type="evidence" value="ECO:0007669"/>
    <property type="project" value="UniProtKB-SubCell"/>
</dbReference>
<evidence type="ECO:0000256" key="4">
    <source>
        <dbReference type="ARBA" id="ARBA00022670"/>
    </source>
</evidence>
<dbReference type="Gene3D" id="6.20.330.10">
    <property type="match status" value="1"/>
</dbReference>
<evidence type="ECO:0000256" key="8">
    <source>
        <dbReference type="ARBA" id="ARBA00022989"/>
    </source>
</evidence>
<feature type="domain" description="Peptidase S49" evidence="11">
    <location>
        <begin position="150"/>
        <end position="293"/>
    </location>
</feature>
<dbReference type="NCBIfam" id="NF008745">
    <property type="entry name" value="PRK11778.1"/>
    <property type="match status" value="1"/>
</dbReference>
<dbReference type="EMBL" id="CP040449">
    <property type="protein sequence ID" value="QFI55161.1"/>
    <property type="molecule type" value="Genomic_DNA"/>
</dbReference>
<dbReference type="Gene3D" id="3.90.226.10">
    <property type="entry name" value="2-enoyl-CoA Hydratase, Chain A, domain 1"/>
    <property type="match status" value="1"/>
</dbReference>
<name>A0A5J6WY60_9GAMM</name>
<evidence type="ECO:0000259" key="11">
    <source>
        <dbReference type="Pfam" id="PF01343"/>
    </source>
</evidence>
<dbReference type="InterPro" id="IPR013703">
    <property type="entry name" value="Peptidase_S49_N_proteobac"/>
</dbReference>
<dbReference type="InterPro" id="IPR047272">
    <property type="entry name" value="S49_SppA_C"/>
</dbReference>
<comment type="subcellular location">
    <subcellularLocation>
        <location evidence="1">Cell membrane</location>
    </subcellularLocation>
</comment>
<dbReference type="CDD" id="cd07023">
    <property type="entry name" value="S49_Sppa_N_C"/>
    <property type="match status" value="1"/>
</dbReference>
<evidence type="ECO:0000256" key="1">
    <source>
        <dbReference type="ARBA" id="ARBA00004236"/>
    </source>
</evidence>
<feature type="domain" description="Peptidase S49 N-terminal proteobacteria" evidence="12">
    <location>
        <begin position="2"/>
        <end position="146"/>
    </location>
</feature>
<evidence type="ECO:0000256" key="7">
    <source>
        <dbReference type="ARBA" id="ARBA00022825"/>
    </source>
</evidence>
<evidence type="ECO:0000313" key="13">
    <source>
        <dbReference type="EMBL" id="QFI55161.1"/>
    </source>
</evidence>
<evidence type="ECO:0000256" key="5">
    <source>
        <dbReference type="ARBA" id="ARBA00022692"/>
    </source>
</evidence>
<comment type="similarity">
    <text evidence="2">Belongs to the peptidase S49 family.</text>
</comment>
<evidence type="ECO:0000256" key="10">
    <source>
        <dbReference type="SAM" id="Phobius"/>
    </source>
</evidence>
<feature type="transmembrane region" description="Helical" evidence="10">
    <location>
        <begin position="12"/>
        <end position="31"/>
    </location>
</feature>
<keyword evidence="14" id="KW-1185">Reference proteome</keyword>
<protein>
    <submittedName>
        <fullName evidence="13">Protease SohB</fullName>
        <ecNumber evidence="13">3.4.21.-</ecNumber>
    </submittedName>
</protein>
<evidence type="ECO:0000256" key="2">
    <source>
        <dbReference type="ARBA" id="ARBA00008683"/>
    </source>
</evidence>
<keyword evidence="4 13" id="KW-0645">Protease</keyword>
<sequence>MDFLSEYGLFLAKTVTLLLALGVAVVLLTLAGRGSKGGKGQLDVTDLSADLDETRTRLKALLVGKEERKALEKQRKLEEKARKNDDPRSRLFVIDFKGSMDAREVSGLREEVTAILAVATPQDEVLVRLESGGGVVHGYGLCASQLQRIKSHEIPLTVAVDKVAASGGYMMACVADRILAAPFAIVGSIGVVAQLPNFNKLLKKHDIEFEMHTAGEYKRTLTLFGENDDEGREKFREELAAIHARFKAFVQQHRPALEIDKVTTGEHWLASQAKELGLVDELKTSDDYLMESARTRRVLALHYRTRKGLLARLGKQGAEGAIEGASRLLARQSPWQ</sequence>
<keyword evidence="7" id="KW-0720">Serine protease</keyword>
<dbReference type="SUPFAM" id="SSF52096">
    <property type="entry name" value="ClpP/crotonase"/>
    <property type="match status" value="1"/>
</dbReference>
<dbReference type="PANTHER" id="PTHR42987:SF4">
    <property type="entry name" value="PROTEASE SOHB-RELATED"/>
    <property type="match status" value="1"/>
</dbReference>
<keyword evidence="6 13" id="KW-0378">Hydrolase</keyword>
<accession>A0A5J6WY60</accession>